<dbReference type="AlphaFoldDB" id="A0ABD3B7L9"/>
<sequence length="76" mass="8433">MGTLATEIEVGDDDWSKLSGARRWSWQGATALCGLGTTAITQQWAIYYHVRDWPAQLEERPTHGVWQVAATAFVLG</sequence>
<name>A0ABD3B7L9_9LAMI</name>
<protein>
    <submittedName>
        <fullName evidence="1">Uncharacterized protein</fullName>
    </submittedName>
</protein>
<gene>
    <name evidence="1" type="ORF">CASFOL_043009</name>
</gene>
<evidence type="ECO:0000313" key="1">
    <source>
        <dbReference type="EMBL" id="KAL3613144.1"/>
    </source>
</evidence>
<proteinExistence type="predicted"/>
<evidence type="ECO:0000313" key="2">
    <source>
        <dbReference type="Proteomes" id="UP001632038"/>
    </source>
</evidence>
<dbReference type="Proteomes" id="UP001632038">
    <property type="component" value="Unassembled WGS sequence"/>
</dbReference>
<dbReference type="EMBL" id="JAVIJP010000241">
    <property type="protein sequence ID" value="KAL3613144.1"/>
    <property type="molecule type" value="Genomic_DNA"/>
</dbReference>
<reference evidence="2" key="1">
    <citation type="journal article" date="2024" name="IScience">
        <title>Strigolactones Initiate the Formation of Haustorium-like Structures in Castilleja.</title>
        <authorList>
            <person name="Buerger M."/>
            <person name="Peterson D."/>
            <person name="Chory J."/>
        </authorList>
    </citation>
    <scope>NUCLEOTIDE SEQUENCE [LARGE SCALE GENOMIC DNA]</scope>
</reference>
<keyword evidence="2" id="KW-1185">Reference proteome</keyword>
<accession>A0ABD3B7L9</accession>
<comment type="caution">
    <text evidence="1">The sequence shown here is derived from an EMBL/GenBank/DDBJ whole genome shotgun (WGS) entry which is preliminary data.</text>
</comment>
<organism evidence="1 2">
    <name type="scientific">Castilleja foliolosa</name>
    <dbReference type="NCBI Taxonomy" id="1961234"/>
    <lineage>
        <taxon>Eukaryota</taxon>
        <taxon>Viridiplantae</taxon>
        <taxon>Streptophyta</taxon>
        <taxon>Embryophyta</taxon>
        <taxon>Tracheophyta</taxon>
        <taxon>Spermatophyta</taxon>
        <taxon>Magnoliopsida</taxon>
        <taxon>eudicotyledons</taxon>
        <taxon>Gunneridae</taxon>
        <taxon>Pentapetalae</taxon>
        <taxon>asterids</taxon>
        <taxon>lamiids</taxon>
        <taxon>Lamiales</taxon>
        <taxon>Orobanchaceae</taxon>
        <taxon>Pedicularideae</taxon>
        <taxon>Castillejinae</taxon>
        <taxon>Castilleja</taxon>
    </lineage>
</organism>